<dbReference type="InterPro" id="IPR000873">
    <property type="entry name" value="AMP-dep_synth/lig_dom"/>
</dbReference>
<dbReference type="GO" id="GO:0017000">
    <property type="term" value="P:antibiotic biosynthetic process"/>
    <property type="evidence" value="ECO:0007669"/>
    <property type="project" value="UniProtKB-KW"/>
</dbReference>
<dbReference type="GO" id="GO:0005524">
    <property type="term" value="F:ATP binding"/>
    <property type="evidence" value="ECO:0007669"/>
    <property type="project" value="UniProtKB-KW"/>
</dbReference>
<dbReference type="GO" id="GO:0005737">
    <property type="term" value="C:cytoplasm"/>
    <property type="evidence" value="ECO:0007669"/>
    <property type="project" value="TreeGrafter"/>
</dbReference>
<keyword evidence="7" id="KW-0045">Antibiotic biosynthesis</keyword>
<dbReference type="InterPro" id="IPR045851">
    <property type="entry name" value="AMP-bd_C_sf"/>
</dbReference>
<evidence type="ECO:0000256" key="1">
    <source>
        <dbReference type="ARBA" id="ARBA00001957"/>
    </source>
</evidence>
<dbReference type="GO" id="GO:0008610">
    <property type="term" value="P:lipid biosynthetic process"/>
    <property type="evidence" value="ECO:0007669"/>
    <property type="project" value="UniProtKB-ARBA"/>
</dbReference>
<dbReference type="GO" id="GO:0043041">
    <property type="term" value="P:amino acid activation for nonribosomal peptide biosynthetic process"/>
    <property type="evidence" value="ECO:0007669"/>
    <property type="project" value="TreeGrafter"/>
</dbReference>
<keyword evidence="6" id="KW-0067">ATP-binding</keyword>
<dbReference type="InterPro" id="IPR009081">
    <property type="entry name" value="PP-bd_ACP"/>
</dbReference>
<keyword evidence="5" id="KW-0547">Nucleotide-binding</keyword>
<gene>
    <name evidence="9" type="ORF">CN596_30640</name>
</gene>
<dbReference type="GO" id="GO:0003824">
    <property type="term" value="F:catalytic activity"/>
    <property type="evidence" value="ECO:0007669"/>
    <property type="project" value="InterPro"/>
</dbReference>
<evidence type="ECO:0000259" key="8">
    <source>
        <dbReference type="PROSITE" id="PS50075"/>
    </source>
</evidence>
<reference evidence="9 10" key="1">
    <citation type="submission" date="2017-09" db="EMBL/GenBank/DDBJ databases">
        <title>Large-scale bioinformatics analysis of Bacillus genomes uncovers conserved roles of natural products in bacterial physiology.</title>
        <authorList>
            <consortium name="Agbiome Team Llc"/>
            <person name="Bleich R.M."/>
            <person name="Kirk G.J."/>
            <person name="Santa Maria K.C."/>
            <person name="Allen S.E."/>
            <person name="Farag S."/>
            <person name="Shank E.A."/>
            <person name="Bowers A."/>
        </authorList>
    </citation>
    <scope>NUCLEOTIDE SEQUENCE [LARGE SCALE GENOMIC DNA]</scope>
    <source>
        <strain evidence="9 10">AFS027958</strain>
    </source>
</reference>
<sequence>MSTFKKEHVQDMYPLSPMQEGMLFHTLTDQDSNTYLVQMVVPMRGALDIELLVESFRLLNERCDVFRTTFLYEKLKKPLQVVLSERPIQIHVEQFLHYSKEVKNQFVQEYLKKDRKRGFHLTKDPLVRLSILQTEENEWITIFSFHHIIMDGWCSDLVFNELCNLYVSLKNKEIHSLTSHRPFSQYIKWLEKQDKEAANEYWKGYLDKFEVLTSIPYITKENDKEEYKLQEYNFKLNESITNTLKKIARSHQVTLNVVFQTIWGIILQKYNNCHDVIFGTVVAGRPTEISDVDKMIGLFINSIPVRVSKKNNQSFYDLMIQLKEQALQTQKYDHLPLSDIQKHSIGKSLFDHILVFDNNPVNKNWKEVMAHQGVEIDEIRVIEHTNYNLNLTISQGNEVNIKFIYNANTFSEELVQQIAGHIQKVVIDVCDNPSILLQDISLITLTEKHHFLSEINNTKTDYSANQTIADLFEKQVYEKPNNTALVFNKEKVSYKQLNEKSNQLAHFLQKKGVQPDDLIGLMVDRSFEMIIGMLGILKSNAAYLPMDSENPTDRLTMILEDSRTSIILVQRSYVEKLKDILEQVNGKGFIEYFVIEDLFEEMQEESIANPNRICNAENLAYVMYTSGSTGKPKGILTQHKNVTRVVKNTNYIDITEKDTLLQLSNYAFDGSTFDIFGALLNGARLVLITKEAILNMDNLLQIIEEEITIFFVTTALFNTLVDVNIESFFNVRKILFGGERASVTHVKKALKYMGKEKIIHVYGPTESTVFSTYYNVNEVKDILDTVPIGAPLANTDIYILSNENHLQPVGVIGELCIAGDGLARGYLNNPKLTEEKFVKNPFIPKERLYKTGDLARWLPNGSIEFMGRIDHQVKLRGFRIELGEIEYEILQHNSIQEAIVITMEDSNGVKKICSYFVAEREVLSDELRDYLSKRLPDYMIPSFFAQMKSLPLNANGKVDRDLLPIPDWQNICRENYVSPRNELERLLVDIWQEVLGIQEVGIFDNYFRLGGDSIKAIQISARLREKELIMNVKDLFKNPTIADFSSCITSTSKDVEEKYIGGIPLTPVQETFYQNYYKKKSSLGKMFLLYKKNGFQEKVVQDTWEELVNHHEMLRAYFKITDGKINQFINDVYLDLFEFQVTNYKEQGDIFEFLELKSRDMQKQINLVSGPLIKLEIIRTINGDYLLGCICNLLIDDESIQIICKDFSMIYNQLSQGRKVELPQKTSSFHTWVEALNNLSNEKVHDDELNYWKSIDSKKGDLRLENQLNHSSMPGYKHLTQKLSKKKTEQLLNRANQSYNTDVNDLLLAALGLAVSQWNRNSHLIINIEKSEREIPLKKVNLLQTVGNYMVNYPVRLNIQRESELASHIKRVKEDLKSIPKPVLSYGIRKNVRKYTNNINIPYNLSIDLTFRYLNVKNFFADKLCSEINDLSHLLNLCVECDIADGILLKGIIVNEVLYLKFIYNTQRFSQETVQSLSDMYMQNLDKVTKHCINKDSVELTPTDLGYSGISIDDLKELEAEIQFNINEY</sequence>
<dbReference type="Proteomes" id="UP000220934">
    <property type="component" value="Unassembled WGS sequence"/>
</dbReference>
<dbReference type="GO" id="GO:0044550">
    <property type="term" value="P:secondary metabolite biosynthetic process"/>
    <property type="evidence" value="ECO:0007669"/>
    <property type="project" value="UniProtKB-ARBA"/>
</dbReference>
<evidence type="ECO:0000256" key="5">
    <source>
        <dbReference type="ARBA" id="ARBA00022741"/>
    </source>
</evidence>
<dbReference type="SUPFAM" id="SSF52777">
    <property type="entry name" value="CoA-dependent acyltransferases"/>
    <property type="match status" value="4"/>
</dbReference>
<dbReference type="FunFam" id="3.40.50.980:FF:000001">
    <property type="entry name" value="Non-ribosomal peptide synthetase"/>
    <property type="match status" value="1"/>
</dbReference>
<evidence type="ECO:0000256" key="7">
    <source>
        <dbReference type="ARBA" id="ARBA00023194"/>
    </source>
</evidence>
<dbReference type="FunFam" id="1.10.1200.10:FF:000005">
    <property type="entry name" value="Nonribosomal peptide synthetase 1"/>
    <property type="match status" value="1"/>
</dbReference>
<dbReference type="InterPro" id="IPR020845">
    <property type="entry name" value="AMP-binding_CS"/>
</dbReference>
<proteinExistence type="inferred from homology"/>
<dbReference type="PROSITE" id="PS00455">
    <property type="entry name" value="AMP_BINDING"/>
    <property type="match status" value="1"/>
</dbReference>
<dbReference type="PANTHER" id="PTHR45527">
    <property type="entry name" value="NONRIBOSOMAL PEPTIDE SYNTHETASE"/>
    <property type="match status" value="1"/>
</dbReference>
<dbReference type="PANTHER" id="PTHR45527:SF1">
    <property type="entry name" value="FATTY ACID SYNTHASE"/>
    <property type="match status" value="1"/>
</dbReference>
<dbReference type="CDD" id="cd19543">
    <property type="entry name" value="DCL_NRPS"/>
    <property type="match status" value="1"/>
</dbReference>
<dbReference type="Gene3D" id="3.30.559.30">
    <property type="entry name" value="Nonribosomal peptide synthetase, condensation domain"/>
    <property type="match status" value="2"/>
</dbReference>
<dbReference type="PROSITE" id="PS50075">
    <property type="entry name" value="CARRIER"/>
    <property type="match status" value="1"/>
</dbReference>
<dbReference type="Gene3D" id="3.30.559.10">
    <property type="entry name" value="Chloramphenicol acetyltransferase-like domain"/>
    <property type="match status" value="2"/>
</dbReference>
<evidence type="ECO:0000256" key="3">
    <source>
        <dbReference type="ARBA" id="ARBA00022450"/>
    </source>
</evidence>
<comment type="similarity">
    <text evidence="2">Belongs to the ATP-dependent AMP-binding enzyme family.</text>
</comment>
<dbReference type="FunFam" id="2.30.38.10:FF:000001">
    <property type="entry name" value="Non-ribosomal peptide synthetase PvdI"/>
    <property type="match status" value="1"/>
</dbReference>
<dbReference type="InterPro" id="IPR025110">
    <property type="entry name" value="AMP-bd_C"/>
</dbReference>
<dbReference type="InterPro" id="IPR001242">
    <property type="entry name" value="Condensation_dom"/>
</dbReference>
<dbReference type="RefSeq" id="WP_098059099.1">
    <property type="nucleotide sequence ID" value="NZ_NUAJ01000064.1"/>
</dbReference>
<dbReference type="Pfam" id="PF00501">
    <property type="entry name" value="AMP-binding"/>
    <property type="match status" value="1"/>
</dbReference>
<organism evidence="9 10">
    <name type="scientific">Bacillus toyonensis</name>
    <dbReference type="NCBI Taxonomy" id="155322"/>
    <lineage>
        <taxon>Bacteria</taxon>
        <taxon>Bacillati</taxon>
        <taxon>Bacillota</taxon>
        <taxon>Bacilli</taxon>
        <taxon>Bacillales</taxon>
        <taxon>Bacillaceae</taxon>
        <taxon>Bacillus</taxon>
        <taxon>Bacillus cereus group</taxon>
    </lineage>
</organism>
<dbReference type="Pfam" id="PF00550">
    <property type="entry name" value="PP-binding"/>
    <property type="match status" value="1"/>
</dbReference>
<dbReference type="GO" id="GO:0031177">
    <property type="term" value="F:phosphopantetheine binding"/>
    <property type="evidence" value="ECO:0007669"/>
    <property type="project" value="TreeGrafter"/>
</dbReference>
<evidence type="ECO:0000256" key="4">
    <source>
        <dbReference type="ARBA" id="ARBA00022553"/>
    </source>
</evidence>
<dbReference type="FunFam" id="3.40.50.12780:FF:000012">
    <property type="entry name" value="Non-ribosomal peptide synthetase"/>
    <property type="match status" value="1"/>
</dbReference>
<dbReference type="FunFam" id="3.30.300.30:FF:000010">
    <property type="entry name" value="Enterobactin synthetase component F"/>
    <property type="match status" value="1"/>
</dbReference>
<dbReference type="InterPro" id="IPR036736">
    <property type="entry name" value="ACP-like_sf"/>
</dbReference>
<keyword evidence="3" id="KW-0596">Phosphopantetheine</keyword>
<dbReference type="EMBL" id="NUAJ01000064">
    <property type="protein sequence ID" value="PEN45005.1"/>
    <property type="molecule type" value="Genomic_DNA"/>
</dbReference>
<dbReference type="Gene3D" id="3.40.50.980">
    <property type="match status" value="2"/>
</dbReference>
<evidence type="ECO:0000313" key="9">
    <source>
        <dbReference type="EMBL" id="PEN45005.1"/>
    </source>
</evidence>
<feature type="domain" description="Carrier" evidence="8">
    <location>
        <begin position="978"/>
        <end position="1052"/>
    </location>
</feature>
<dbReference type="Pfam" id="PF00668">
    <property type="entry name" value="Condensation"/>
    <property type="match status" value="2"/>
</dbReference>
<evidence type="ECO:0000313" key="10">
    <source>
        <dbReference type="Proteomes" id="UP000220934"/>
    </source>
</evidence>
<dbReference type="InterPro" id="IPR010071">
    <property type="entry name" value="AA_adenyl_dom"/>
</dbReference>
<dbReference type="Gene3D" id="3.30.300.30">
    <property type="match status" value="1"/>
</dbReference>
<dbReference type="PROSITE" id="PS00012">
    <property type="entry name" value="PHOSPHOPANTETHEINE"/>
    <property type="match status" value="1"/>
</dbReference>
<accession>A0AB36SEZ1</accession>
<dbReference type="InterPro" id="IPR006162">
    <property type="entry name" value="Ppantetheine_attach_site"/>
</dbReference>
<name>A0AB36SEZ1_9BACI</name>
<dbReference type="InterPro" id="IPR023213">
    <property type="entry name" value="CAT-like_dom_sf"/>
</dbReference>
<comment type="cofactor">
    <cofactor evidence="1">
        <name>pantetheine 4'-phosphate</name>
        <dbReference type="ChEBI" id="CHEBI:47942"/>
    </cofactor>
</comment>
<dbReference type="CDD" id="cd12117">
    <property type="entry name" value="A_NRPS_Srf_like"/>
    <property type="match status" value="1"/>
</dbReference>
<comment type="caution">
    <text evidence="9">The sequence shown here is derived from an EMBL/GenBank/DDBJ whole genome shotgun (WGS) entry which is preliminary data.</text>
</comment>
<evidence type="ECO:0000256" key="6">
    <source>
        <dbReference type="ARBA" id="ARBA00022840"/>
    </source>
</evidence>
<dbReference type="Pfam" id="PF13193">
    <property type="entry name" value="AMP-binding_C"/>
    <property type="match status" value="1"/>
</dbReference>
<dbReference type="Gene3D" id="1.10.1200.10">
    <property type="entry name" value="ACP-like"/>
    <property type="match status" value="1"/>
</dbReference>
<dbReference type="NCBIfam" id="TIGR01733">
    <property type="entry name" value="AA-adenyl-dom"/>
    <property type="match status" value="1"/>
</dbReference>
<dbReference type="SUPFAM" id="SSF47336">
    <property type="entry name" value="ACP-like"/>
    <property type="match status" value="1"/>
</dbReference>
<dbReference type="Gene3D" id="2.30.38.10">
    <property type="entry name" value="Luciferase, Domain 3"/>
    <property type="match status" value="1"/>
</dbReference>
<dbReference type="FunFam" id="3.40.50.980:FF:000002">
    <property type="entry name" value="Enterobactin synthetase component F"/>
    <property type="match status" value="1"/>
</dbReference>
<evidence type="ECO:0000256" key="2">
    <source>
        <dbReference type="ARBA" id="ARBA00006432"/>
    </source>
</evidence>
<dbReference type="SUPFAM" id="SSF56801">
    <property type="entry name" value="Acetyl-CoA synthetase-like"/>
    <property type="match status" value="1"/>
</dbReference>
<keyword evidence="4" id="KW-0597">Phosphoprotein</keyword>
<protein>
    <recommendedName>
        <fullName evidence="8">Carrier domain-containing protein</fullName>
    </recommendedName>
</protein>